<dbReference type="Proteomes" id="UP001152523">
    <property type="component" value="Unassembled WGS sequence"/>
</dbReference>
<dbReference type="PROSITE" id="PS50330">
    <property type="entry name" value="UIM"/>
    <property type="match status" value="1"/>
</dbReference>
<organism evidence="3 4">
    <name type="scientific">Cuscuta epithymum</name>
    <dbReference type="NCBI Taxonomy" id="186058"/>
    <lineage>
        <taxon>Eukaryota</taxon>
        <taxon>Viridiplantae</taxon>
        <taxon>Streptophyta</taxon>
        <taxon>Embryophyta</taxon>
        <taxon>Tracheophyta</taxon>
        <taxon>Spermatophyta</taxon>
        <taxon>Magnoliopsida</taxon>
        <taxon>eudicotyledons</taxon>
        <taxon>Gunneridae</taxon>
        <taxon>Pentapetalae</taxon>
        <taxon>asterids</taxon>
        <taxon>lamiids</taxon>
        <taxon>Solanales</taxon>
        <taxon>Convolvulaceae</taxon>
        <taxon>Cuscuteae</taxon>
        <taxon>Cuscuta</taxon>
        <taxon>Cuscuta subgen. Cuscuta</taxon>
    </lineage>
</organism>
<evidence type="ECO:0000259" key="2">
    <source>
        <dbReference type="Pfam" id="PF04195"/>
    </source>
</evidence>
<feature type="compositionally biased region" description="Polar residues" evidence="1">
    <location>
        <begin position="1"/>
        <end position="10"/>
    </location>
</feature>
<feature type="domain" description="Transposase (putative) gypsy type" evidence="2">
    <location>
        <begin position="195"/>
        <end position="257"/>
    </location>
</feature>
<dbReference type="InterPro" id="IPR003903">
    <property type="entry name" value="UIM_dom"/>
</dbReference>
<comment type="caution">
    <text evidence="3">The sequence shown here is derived from an EMBL/GenBank/DDBJ whole genome shotgun (WGS) entry which is preliminary data.</text>
</comment>
<feature type="region of interest" description="Disordered" evidence="1">
    <location>
        <begin position="1"/>
        <end position="60"/>
    </location>
</feature>
<protein>
    <recommendedName>
        <fullName evidence="2">Transposase (putative) gypsy type domain-containing protein</fullName>
    </recommendedName>
</protein>
<dbReference type="AlphaFoldDB" id="A0AAV0ENA7"/>
<evidence type="ECO:0000256" key="1">
    <source>
        <dbReference type="SAM" id="MobiDB-lite"/>
    </source>
</evidence>
<evidence type="ECO:0000313" key="3">
    <source>
        <dbReference type="EMBL" id="CAH9125310.1"/>
    </source>
</evidence>
<keyword evidence="4" id="KW-1185">Reference proteome</keyword>
<feature type="region of interest" description="Disordered" evidence="1">
    <location>
        <begin position="92"/>
        <end position="129"/>
    </location>
</feature>
<dbReference type="PANTHER" id="PTHR31099">
    <property type="entry name" value="OS06G0165300 PROTEIN"/>
    <property type="match status" value="1"/>
</dbReference>
<dbReference type="PANTHER" id="PTHR31099:SF49">
    <property type="entry name" value="MYOSIN HEAVY CHAIN-LIKE PROTEIN"/>
    <property type="match status" value="1"/>
</dbReference>
<gene>
    <name evidence="3" type="ORF">CEPIT_LOCUS26662</name>
</gene>
<dbReference type="EMBL" id="CAMAPF010000936">
    <property type="protein sequence ID" value="CAH9125310.1"/>
    <property type="molecule type" value="Genomic_DNA"/>
</dbReference>
<sequence>MSSASDSQDISVEAPVQSESYSEVESSSDHSSVNNDAAIAEEVQDTLRTELEAEDFEQVAEDEELALALQVAEEEEEKERQRVTVAALPLRGAGEASSSRPLDPEPISVAPGKKKKKTQAATKKKQAAIDAGQPVGIPEGHSYLNTAALELKTKAGEAEYLKIQLLVGPSAQVVVPGPDDVLLHPPEGCYAVHILSVELGLRFPLHPFLVEYLRFVGLAPCQLTPNSHSYITGFLSQCRSRGVVPTLDQFFLSFNLCRGGAANSEGFANLQQVPAWRLFSEVPSSHKGWRDRFCYLRMPGVTFPRPLRNHFQRHPKVGNAALEANGRKLKAKPPGSEKLTTIKAATLPDELLKLEFQRYRLPGEKDERYPLLDRGSPGIRGGCRGPLLFSA</sequence>
<dbReference type="Pfam" id="PF04195">
    <property type="entry name" value="Transposase_28"/>
    <property type="match status" value="1"/>
</dbReference>
<dbReference type="InterPro" id="IPR007321">
    <property type="entry name" value="Transposase_28"/>
</dbReference>
<accession>A0AAV0ENA7</accession>
<proteinExistence type="predicted"/>
<feature type="compositionally biased region" description="Low complexity" evidence="1">
    <location>
        <begin position="16"/>
        <end position="33"/>
    </location>
</feature>
<evidence type="ECO:0000313" key="4">
    <source>
        <dbReference type="Proteomes" id="UP001152523"/>
    </source>
</evidence>
<name>A0AAV0ENA7_9ASTE</name>
<feature type="compositionally biased region" description="Basic residues" evidence="1">
    <location>
        <begin position="112"/>
        <end position="126"/>
    </location>
</feature>
<reference evidence="3" key="1">
    <citation type="submission" date="2022-07" db="EMBL/GenBank/DDBJ databases">
        <authorList>
            <person name="Macas J."/>
            <person name="Novak P."/>
            <person name="Neumann P."/>
        </authorList>
    </citation>
    <scope>NUCLEOTIDE SEQUENCE</scope>
</reference>